<feature type="domain" description="VWFA" evidence="7">
    <location>
        <begin position="141"/>
        <end position="314"/>
    </location>
</feature>
<accession>A0A2C9LH23</accession>
<name>A0A2C9LH23_BIOGL</name>
<dbReference type="Proteomes" id="UP000076420">
    <property type="component" value="Unassembled WGS sequence"/>
</dbReference>
<dbReference type="PANTHER" id="PTHR24020">
    <property type="entry name" value="COLLAGEN ALPHA"/>
    <property type="match status" value="1"/>
</dbReference>
<evidence type="ECO:0000256" key="4">
    <source>
        <dbReference type="ARBA" id="ARBA00022737"/>
    </source>
</evidence>
<dbReference type="VEuPathDB" id="VectorBase:BGLAX_028290"/>
<protein>
    <recommendedName>
        <fullName evidence="7">VWFA domain-containing protein</fullName>
    </recommendedName>
</protein>
<dbReference type="STRING" id="6526.A0A2C9LH23"/>
<evidence type="ECO:0000256" key="2">
    <source>
        <dbReference type="ARBA" id="ARBA00022525"/>
    </source>
</evidence>
<comment type="subcellular location">
    <subcellularLocation>
        <location evidence="1">Secreted</location>
    </subcellularLocation>
</comment>
<dbReference type="PRINTS" id="PR00453">
    <property type="entry name" value="VWFADOMAIN"/>
</dbReference>
<dbReference type="PROSITE" id="PS50234">
    <property type="entry name" value="VWFA"/>
    <property type="match status" value="1"/>
</dbReference>
<evidence type="ECO:0000256" key="3">
    <source>
        <dbReference type="ARBA" id="ARBA00022729"/>
    </source>
</evidence>
<evidence type="ECO:0000256" key="5">
    <source>
        <dbReference type="ARBA" id="ARBA00023180"/>
    </source>
</evidence>
<evidence type="ECO:0000256" key="1">
    <source>
        <dbReference type="ARBA" id="ARBA00004613"/>
    </source>
</evidence>
<dbReference type="PANTHER" id="PTHR24020:SF20">
    <property type="entry name" value="PH DOMAIN-CONTAINING PROTEIN"/>
    <property type="match status" value="1"/>
</dbReference>
<dbReference type="KEGG" id="bgt:106063768"/>
<dbReference type="InterPro" id="IPR002035">
    <property type="entry name" value="VWF_A"/>
</dbReference>
<keyword evidence="4" id="KW-0677">Repeat</keyword>
<dbReference type="EnsemblMetazoa" id="BGLB030884-RA">
    <property type="protein sequence ID" value="BGLB030884-PA"/>
    <property type="gene ID" value="BGLB030884"/>
</dbReference>
<dbReference type="SMART" id="SM00327">
    <property type="entry name" value="VWA"/>
    <property type="match status" value="1"/>
</dbReference>
<evidence type="ECO:0000313" key="8">
    <source>
        <dbReference type="EnsemblMetazoa" id="BGLB030884-PA"/>
    </source>
</evidence>
<dbReference type="Gene3D" id="3.40.50.410">
    <property type="entry name" value="von Willebrand factor, type A domain"/>
    <property type="match status" value="1"/>
</dbReference>
<dbReference type="FunFam" id="3.40.50.410:FF:000004">
    <property type="entry name" value="collagen alpha-6(VI) chain"/>
    <property type="match status" value="1"/>
</dbReference>
<dbReference type="InterPro" id="IPR050525">
    <property type="entry name" value="ECM_Assembly_Org"/>
</dbReference>
<organism evidence="8 9">
    <name type="scientific">Biomphalaria glabrata</name>
    <name type="common">Bloodfluke planorb</name>
    <name type="synonym">Freshwater snail</name>
    <dbReference type="NCBI Taxonomy" id="6526"/>
    <lineage>
        <taxon>Eukaryota</taxon>
        <taxon>Metazoa</taxon>
        <taxon>Spiralia</taxon>
        <taxon>Lophotrochozoa</taxon>
        <taxon>Mollusca</taxon>
        <taxon>Gastropoda</taxon>
        <taxon>Heterobranchia</taxon>
        <taxon>Euthyneura</taxon>
        <taxon>Panpulmonata</taxon>
        <taxon>Hygrophila</taxon>
        <taxon>Lymnaeoidea</taxon>
        <taxon>Planorbidae</taxon>
        <taxon>Biomphalaria</taxon>
    </lineage>
</organism>
<dbReference type="CDD" id="cd00117">
    <property type="entry name" value="TFP"/>
    <property type="match status" value="1"/>
</dbReference>
<evidence type="ECO:0000313" key="9">
    <source>
        <dbReference type="Proteomes" id="UP000076420"/>
    </source>
</evidence>
<dbReference type="GO" id="GO:0005576">
    <property type="term" value="C:extracellular region"/>
    <property type="evidence" value="ECO:0007669"/>
    <property type="project" value="UniProtKB-SubCell"/>
</dbReference>
<dbReference type="InterPro" id="IPR036465">
    <property type="entry name" value="vWFA_dom_sf"/>
</dbReference>
<keyword evidence="3 6" id="KW-0732">Signal</keyword>
<sequence length="325" mass="34540">MLKFVLLVCLGVAVNAIQCPVCSVSGDPSSCDKPTECHQDHDVCEMMLHLREQNRIEFTCRNKPACTHQEVQDCDINHHERCSFCCSGYEACQELVHSVFGNLFSTTTPTTTTTSTTTTSTTTTSTTTTTTELIVCESAADVLLILDSSGSIGRPNYALLSNFSAELSKDFQIGPDKVQFSALLFSSNVQNVFNFNTYNNNADVAQALLNIPYLSATTNTADALNYARTTSFSTANGARPNVGKIAVVITDGNSNDPVLTAQAAAALKQSGVTTIAVGVGTNIAQSELLAIASSPSDVFNVNDFSVLEAIKKGLVQTACHGIHSG</sequence>
<proteinExistence type="predicted"/>
<feature type="chain" id="PRO_5012519327" description="VWFA domain-containing protein" evidence="6">
    <location>
        <begin position="17"/>
        <end position="325"/>
    </location>
</feature>
<keyword evidence="5" id="KW-0325">Glycoprotein</keyword>
<dbReference type="AlphaFoldDB" id="A0A2C9LH23"/>
<dbReference type="VEuPathDB" id="VectorBase:BGLB030884"/>
<keyword evidence="2" id="KW-0964">Secreted</keyword>
<evidence type="ECO:0000256" key="6">
    <source>
        <dbReference type="SAM" id="SignalP"/>
    </source>
</evidence>
<dbReference type="Pfam" id="PF00092">
    <property type="entry name" value="VWA"/>
    <property type="match status" value="1"/>
</dbReference>
<evidence type="ECO:0000259" key="7">
    <source>
        <dbReference type="PROSITE" id="PS50234"/>
    </source>
</evidence>
<feature type="signal peptide" evidence="6">
    <location>
        <begin position="1"/>
        <end position="16"/>
    </location>
</feature>
<reference evidence="8" key="1">
    <citation type="submission" date="2020-05" db="UniProtKB">
        <authorList>
            <consortium name="EnsemblMetazoa"/>
        </authorList>
    </citation>
    <scope>IDENTIFICATION</scope>
    <source>
        <strain evidence="8">BB02</strain>
    </source>
</reference>
<dbReference type="SUPFAM" id="SSF53300">
    <property type="entry name" value="vWA-like"/>
    <property type="match status" value="1"/>
</dbReference>
<gene>
    <name evidence="8" type="primary">106063768</name>
</gene>